<gene>
    <name evidence="13" type="ORF">ANHYDRO_01531</name>
</gene>
<sequence length="437" mass="50330">MKVAIAGGGSTWTPGLLNSIARHKEKFPIDELILYDNNPERQKNVGEFGKILFREKYEELNFDYTTDPKKAFEDVDYVFCQIRTGGYEMREKDEKIPLSLDLIGQETCGPGGFAYGFRSIPDMIDLINKIRKYSKKAWILNYTNPAAIVAVALKKEFPDDQRILNICDQPVNLLKSYGKILDMDYHEFEPYYFGLNHYGWFTKILDKNGKDLLPKLKEIITENGFLPADAEQRDQSWLDTYGMVEKMVNDFGDYLPNTYLQYYLYPNYKLSKLDKNYTRANEVIDGREKKVFGECKKVIENNSLEGANVVYNDAHGDTIVEIAMSIEYNLNNYFIVIVENNGIIKNLSDDAMVEVTATLGKNGPRPFAVGEIPTFYKGMIESQYAYEKLTTEAYYEKSYSKALMALTLNRMIVDVDKAREVLDALKEANKDYWTELK</sequence>
<evidence type="ECO:0000256" key="10">
    <source>
        <dbReference type="PIRSR" id="PIRSR601088-4"/>
    </source>
</evidence>
<organism evidence="13 14">
    <name type="scientific">Anaerococcus hydrogenalis DSM 7454</name>
    <dbReference type="NCBI Taxonomy" id="561177"/>
    <lineage>
        <taxon>Bacteria</taxon>
        <taxon>Bacillati</taxon>
        <taxon>Bacillota</taxon>
        <taxon>Tissierellia</taxon>
        <taxon>Tissierellales</taxon>
        <taxon>Peptoniphilaceae</taxon>
        <taxon>Anaerococcus</taxon>
    </lineage>
</organism>
<evidence type="ECO:0000256" key="3">
    <source>
        <dbReference type="ARBA" id="ARBA00022801"/>
    </source>
</evidence>
<name>B6WAA5_9FIRM</name>
<keyword evidence="6 11" id="KW-0326">Glycosidase</keyword>
<dbReference type="EMBL" id="ABXA01000037">
    <property type="protein sequence ID" value="EEB35663.1"/>
    <property type="molecule type" value="Genomic_DNA"/>
</dbReference>
<protein>
    <submittedName>
        <fullName evidence="13">Family 4 glycosyl hydrolase</fullName>
    </submittedName>
</protein>
<dbReference type="RefSeq" id="WP_004814851.1">
    <property type="nucleotide sequence ID" value="NZ_ABXA01000037.1"/>
</dbReference>
<reference evidence="13 14" key="1">
    <citation type="submission" date="2008-09" db="EMBL/GenBank/DDBJ databases">
        <authorList>
            <person name="Fulton L."/>
            <person name="Clifton S."/>
            <person name="Fulton B."/>
            <person name="Xu J."/>
            <person name="Minx P."/>
            <person name="Pepin K.H."/>
            <person name="Johnson M."/>
            <person name="Thiruvilangam P."/>
            <person name="Bhonagiri V."/>
            <person name="Nash W.E."/>
            <person name="Mardis E.R."/>
            <person name="Wilson R.K."/>
        </authorList>
    </citation>
    <scope>NUCLEOTIDE SEQUENCE [LARGE SCALE GENOMIC DNA]</scope>
    <source>
        <strain evidence="13 14">DSM 7454</strain>
    </source>
</reference>
<feature type="binding site" evidence="9">
    <location>
        <position position="197"/>
    </location>
    <ligand>
        <name>Mn(2+)</name>
        <dbReference type="ChEBI" id="CHEBI:29035"/>
    </ligand>
</feature>
<dbReference type="PRINTS" id="PR00732">
    <property type="entry name" value="GLHYDRLASE4"/>
</dbReference>
<comment type="caution">
    <text evidence="13">The sequence shown here is derived from an EMBL/GenBank/DDBJ whole genome shotgun (WGS) entry which is preliminary data.</text>
</comment>
<evidence type="ECO:0000256" key="1">
    <source>
        <dbReference type="ARBA" id="ARBA00010141"/>
    </source>
</evidence>
<reference evidence="13 14" key="2">
    <citation type="submission" date="2008-10" db="EMBL/GenBank/DDBJ databases">
        <title>Draft genome sequence of Anaerococcus hydrogenalis (DSM 7454).</title>
        <authorList>
            <person name="Sudarsanam P."/>
            <person name="Ley R."/>
            <person name="Guruge J."/>
            <person name="Turnbaugh P.J."/>
            <person name="Mahowald M."/>
            <person name="Liep D."/>
            <person name="Gordon J."/>
        </authorList>
    </citation>
    <scope>NUCLEOTIDE SEQUENCE [LARGE SCALE GENOMIC DNA]</scope>
    <source>
        <strain evidence="13 14">DSM 7454</strain>
    </source>
</reference>
<evidence type="ECO:0000313" key="14">
    <source>
        <dbReference type="Proteomes" id="UP000005451"/>
    </source>
</evidence>
<evidence type="ECO:0000256" key="7">
    <source>
        <dbReference type="PIRSR" id="PIRSR601088-1"/>
    </source>
</evidence>
<dbReference type="InterPro" id="IPR022616">
    <property type="entry name" value="Glyco_hydro_4_C"/>
</dbReference>
<feature type="binding site" evidence="8">
    <location>
        <position position="144"/>
    </location>
    <ligand>
        <name>substrate</name>
    </ligand>
</feature>
<feature type="binding site" evidence="8">
    <location>
        <position position="279"/>
    </location>
    <ligand>
        <name>substrate</name>
    </ligand>
</feature>
<keyword evidence="2 9" id="KW-0479">Metal-binding</keyword>
<dbReference type="AlphaFoldDB" id="B6WAA5"/>
<comment type="similarity">
    <text evidence="1 11">Belongs to the glycosyl hydrolase 4 family.</text>
</comment>
<dbReference type="InterPro" id="IPR001088">
    <property type="entry name" value="Glyco_hydro_4"/>
</dbReference>
<dbReference type="Pfam" id="PF02056">
    <property type="entry name" value="Glyco_hydro_4"/>
    <property type="match status" value="1"/>
</dbReference>
<evidence type="ECO:0000256" key="6">
    <source>
        <dbReference type="ARBA" id="ARBA00023295"/>
    </source>
</evidence>
<keyword evidence="3 11" id="KW-0378">Hydrolase</keyword>
<evidence type="ECO:0000256" key="5">
    <source>
        <dbReference type="ARBA" id="ARBA00023211"/>
    </source>
</evidence>
<feature type="domain" description="Glycosyl hydrolase family 4 C-terminal" evidence="12">
    <location>
        <begin position="192"/>
        <end position="411"/>
    </location>
</feature>
<keyword evidence="9" id="KW-0533">Nickel</keyword>
<dbReference type="InterPro" id="IPR036291">
    <property type="entry name" value="NAD(P)-bd_dom_sf"/>
</dbReference>
<feature type="active site" description="Proton donor" evidence="7">
    <location>
        <position position="168"/>
    </location>
</feature>
<evidence type="ECO:0000256" key="2">
    <source>
        <dbReference type="ARBA" id="ARBA00022723"/>
    </source>
</evidence>
<evidence type="ECO:0000256" key="8">
    <source>
        <dbReference type="PIRSR" id="PIRSR601088-2"/>
    </source>
</evidence>
<dbReference type="PANTHER" id="PTHR32092">
    <property type="entry name" value="6-PHOSPHO-BETA-GLUCOSIDASE-RELATED"/>
    <property type="match status" value="1"/>
</dbReference>
<feature type="binding site" evidence="9">
    <location>
        <position position="167"/>
    </location>
    <ligand>
        <name>Mn(2+)</name>
        <dbReference type="ChEBI" id="CHEBI:29035"/>
    </ligand>
</feature>
<dbReference type="Proteomes" id="UP000005451">
    <property type="component" value="Unassembled WGS sequence"/>
</dbReference>
<feature type="site" description="Increases basicity of active site Tyr" evidence="10">
    <location>
        <position position="106"/>
    </location>
</feature>
<evidence type="ECO:0000256" key="4">
    <source>
        <dbReference type="ARBA" id="ARBA00023027"/>
    </source>
</evidence>
<dbReference type="eggNOG" id="COG1486">
    <property type="taxonomic scope" value="Bacteria"/>
</dbReference>
<dbReference type="SUPFAM" id="SSF56327">
    <property type="entry name" value="LDH C-terminal domain-like"/>
    <property type="match status" value="1"/>
</dbReference>
<dbReference type="Pfam" id="PF11975">
    <property type="entry name" value="Glyco_hydro_4C"/>
    <property type="match status" value="1"/>
</dbReference>
<accession>B6WAA5</accession>
<dbReference type="InterPro" id="IPR015955">
    <property type="entry name" value="Lactate_DH/Glyco_Ohase_4_C"/>
</dbReference>
<keyword evidence="9" id="KW-0408">Iron</keyword>
<dbReference type="GO" id="GO:0046872">
    <property type="term" value="F:metal ion binding"/>
    <property type="evidence" value="ECO:0007669"/>
    <property type="project" value="UniProtKB-KW"/>
</dbReference>
<evidence type="ECO:0000259" key="12">
    <source>
        <dbReference type="Pfam" id="PF11975"/>
    </source>
</evidence>
<dbReference type="Gene3D" id="3.90.110.10">
    <property type="entry name" value="Lactate dehydrogenase/glycoside hydrolase, family 4, C-terminal"/>
    <property type="match status" value="1"/>
</dbReference>
<dbReference type="GO" id="GO:0016616">
    <property type="term" value="F:oxidoreductase activity, acting on the CH-OH group of donors, NAD or NADP as acceptor"/>
    <property type="evidence" value="ECO:0007669"/>
    <property type="project" value="InterPro"/>
</dbReference>
<evidence type="ECO:0000313" key="13">
    <source>
        <dbReference type="EMBL" id="EEB35663.1"/>
    </source>
</evidence>
<dbReference type="PANTHER" id="PTHR32092:SF14">
    <property type="entry name" value="MALTOSE-6'-PHOSPHATE GLUCOSIDASE"/>
    <property type="match status" value="1"/>
</dbReference>
<feature type="binding site" evidence="8">
    <location>
        <position position="90"/>
    </location>
    <ligand>
        <name>substrate</name>
    </ligand>
</feature>
<dbReference type="STRING" id="561177.ANHYDRO_01531"/>
<feature type="active site" description="Proton acceptor" evidence="7">
    <location>
        <position position="259"/>
    </location>
</feature>
<dbReference type="GO" id="GO:0004553">
    <property type="term" value="F:hydrolase activity, hydrolyzing O-glycosyl compounds"/>
    <property type="evidence" value="ECO:0007669"/>
    <property type="project" value="InterPro"/>
</dbReference>
<dbReference type="Gene3D" id="3.40.50.720">
    <property type="entry name" value="NAD(P)-binding Rossmann-like Domain"/>
    <property type="match status" value="1"/>
</dbReference>
<evidence type="ECO:0000256" key="11">
    <source>
        <dbReference type="RuleBase" id="RU361152"/>
    </source>
</evidence>
<keyword evidence="9" id="KW-0170">Cobalt</keyword>
<proteinExistence type="inferred from homology"/>
<comment type="cofactor">
    <cofactor evidence="11">
        <name>NAD(+)</name>
        <dbReference type="ChEBI" id="CHEBI:57540"/>
    </cofactor>
    <text evidence="11">Binds 1 NAD(+) per subunit.</text>
</comment>
<keyword evidence="5 9" id="KW-0464">Manganese</keyword>
<dbReference type="GO" id="GO:0005975">
    <property type="term" value="P:carbohydrate metabolic process"/>
    <property type="evidence" value="ECO:0007669"/>
    <property type="project" value="InterPro"/>
</dbReference>
<dbReference type="SUPFAM" id="SSF51735">
    <property type="entry name" value="NAD(P)-binding Rossmann-fold domains"/>
    <property type="match status" value="1"/>
</dbReference>
<dbReference type="CDD" id="cd05298">
    <property type="entry name" value="GH4_GlvA_pagL_like"/>
    <property type="match status" value="1"/>
</dbReference>
<keyword evidence="4 11" id="KW-0520">NAD</keyword>
<evidence type="ECO:0000256" key="9">
    <source>
        <dbReference type="PIRSR" id="PIRSR601088-3"/>
    </source>
</evidence>